<dbReference type="RefSeq" id="XP_001259262.1">
    <property type="nucleotide sequence ID" value="XM_001259261.1"/>
</dbReference>
<feature type="compositionally biased region" description="Low complexity" evidence="1">
    <location>
        <begin position="128"/>
        <end position="139"/>
    </location>
</feature>
<dbReference type="AlphaFoldDB" id="A1DDA8"/>
<evidence type="ECO:0000256" key="1">
    <source>
        <dbReference type="SAM" id="MobiDB-lite"/>
    </source>
</evidence>
<dbReference type="KEGG" id="nfi:NFIA_072800"/>
<evidence type="ECO:0000313" key="3">
    <source>
        <dbReference type="Proteomes" id="UP000006702"/>
    </source>
</evidence>
<name>A1DDA8_NEOFI</name>
<dbReference type="OMA" id="GHDVMTI"/>
<accession>A1DDA8</accession>
<sequence>MQLDSEERPLHGIPYRFMWDDTTGILKILIHGHDVMTINITRAIGLFCSRRGMDPTTEFAWGRTTTRLLCAGRKGKQPDGCLFPSPGCNERARLGPPWSSKQAPRHHFPGSAKRQDGGCATRKKKSGQQQQHQHQLSHQPEASLQAYAAQTVEISPESVFGAPLVLPLEELLDRPRQGREADIILAEEQLRVCMRWVWQFMD</sequence>
<dbReference type="Proteomes" id="UP000006702">
    <property type="component" value="Unassembled WGS sequence"/>
</dbReference>
<dbReference type="OrthoDB" id="76567at2759"/>
<proteinExistence type="predicted"/>
<gene>
    <name evidence="2" type="ORF">NFIA_072800</name>
</gene>
<dbReference type="EMBL" id="DS027696">
    <property type="protein sequence ID" value="EAW17365.1"/>
    <property type="molecule type" value="Genomic_DNA"/>
</dbReference>
<protein>
    <submittedName>
        <fullName evidence="2">Uncharacterized protein</fullName>
    </submittedName>
</protein>
<dbReference type="STRING" id="331117.A1DDA8"/>
<feature type="region of interest" description="Disordered" evidence="1">
    <location>
        <begin position="92"/>
        <end position="141"/>
    </location>
</feature>
<organism evidence="2 3">
    <name type="scientific">Neosartorya fischeri (strain ATCC 1020 / DSM 3700 / CBS 544.65 / FGSC A1164 / JCM 1740 / NRRL 181 / WB 181)</name>
    <name type="common">Aspergillus fischerianus</name>
    <dbReference type="NCBI Taxonomy" id="331117"/>
    <lineage>
        <taxon>Eukaryota</taxon>
        <taxon>Fungi</taxon>
        <taxon>Dikarya</taxon>
        <taxon>Ascomycota</taxon>
        <taxon>Pezizomycotina</taxon>
        <taxon>Eurotiomycetes</taxon>
        <taxon>Eurotiomycetidae</taxon>
        <taxon>Eurotiales</taxon>
        <taxon>Aspergillaceae</taxon>
        <taxon>Aspergillus</taxon>
        <taxon>Aspergillus subgen. Fumigati</taxon>
    </lineage>
</organism>
<dbReference type="HOGENOM" id="CLU_1354959_0_0_1"/>
<evidence type="ECO:0000313" key="2">
    <source>
        <dbReference type="EMBL" id="EAW17365.1"/>
    </source>
</evidence>
<keyword evidence="3" id="KW-1185">Reference proteome</keyword>
<dbReference type="VEuPathDB" id="FungiDB:NFIA_072800"/>
<reference evidence="3" key="1">
    <citation type="journal article" date="2008" name="PLoS Genet.">
        <title>Genomic islands in the pathogenic filamentous fungus Aspergillus fumigatus.</title>
        <authorList>
            <person name="Fedorova N.D."/>
            <person name="Khaldi N."/>
            <person name="Joardar V.S."/>
            <person name="Maiti R."/>
            <person name="Amedeo P."/>
            <person name="Anderson M.J."/>
            <person name="Crabtree J."/>
            <person name="Silva J.C."/>
            <person name="Badger J.H."/>
            <person name="Albarraq A."/>
            <person name="Angiuoli S."/>
            <person name="Bussey H."/>
            <person name="Bowyer P."/>
            <person name="Cotty P.J."/>
            <person name="Dyer P.S."/>
            <person name="Egan A."/>
            <person name="Galens K."/>
            <person name="Fraser-Liggett C.M."/>
            <person name="Haas B.J."/>
            <person name="Inman J.M."/>
            <person name="Kent R."/>
            <person name="Lemieux S."/>
            <person name="Malavazi I."/>
            <person name="Orvis J."/>
            <person name="Roemer T."/>
            <person name="Ronning C.M."/>
            <person name="Sundaram J.P."/>
            <person name="Sutton G."/>
            <person name="Turner G."/>
            <person name="Venter J.C."/>
            <person name="White O.R."/>
            <person name="Whitty B.R."/>
            <person name="Youngman P."/>
            <person name="Wolfe K.H."/>
            <person name="Goldman G.H."/>
            <person name="Wortman J.R."/>
            <person name="Jiang B."/>
            <person name="Denning D.W."/>
            <person name="Nierman W.C."/>
        </authorList>
    </citation>
    <scope>NUCLEOTIDE SEQUENCE [LARGE SCALE GENOMIC DNA]</scope>
    <source>
        <strain evidence="3">ATCC 1020 / DSM 3700 / CBS 544.65 / FGSC A1164 / JCM 1740 / NRRL 181 / WB 181</strain>
    </source>
</reference>
<dbReference type="GeneID" id="4586247"/>